<dbReference type="InterPro" id="IPR001128">
    <property type="entry name" value="Cyt_P450"/>
</dbReference>
<evidence type="ECO:0000256" key="2">
    <source>
        <dbReference type="ARBA" id="ARBA00022617"/>
    </source>
</evidence>
<dbReference type="AlphaFoldDB" id="A0A1W9Z8R0"/>
<dbReference type="PANTHER" id="PTHR46696:SF1">
    <property type="entry name" value="CYTOCHROME P450 YJIB-RELATED"/>
    <property type="match status" value="1"/>
</dbReference>
<dbReference type="InterPro" id="IPR002397">
    <property type="entry name" value="Cyt_P450_B"/>
</dbReference>
<dbReference type="GO" id="GO:0005506">
    <property type="term" value="F:iron ion binding"/>
    <property type="evidence" value="ECO:0007669"/>
    <property type="project" value="InterPro"/>
</dbReference>
<dbReference type="InterPro" id="IPR036396">
    <property type="entry name" value="Cyt_P450_sf"/>
</dbReference>
<proteinExistence type="inferred from homology"/>
<comment type="caution">
    <text evidence="8">The sequence shown here is derived from an EMBL/GenBank/DDBJ whole genome shotgun (WGS) entry which is preliminary data.</text>
</comment>
<dbReference type="GO" id="GO:0004497">
    <property type="term" value="F:monooxygenase activity"/>
    <property type="evidence" value="ECO:0007669"/>
    <property type="project" value="UniProtKB-KW"/>
</dbReference>
<protein>
    <submittedName>
        <fullName evidence="8">Cytochrome</fullName>
    </submittedName>
</protein>
<name>A0A1W9Z8R0_MYCAI</name>
<evidence type="ECO:0000256" key="4">
    <source>
        <dbReference type="ARBA" id="ARBA00023002"/>
    </source>
</evidence>
<dbReference type="Pfam" id="PF00067">
    <property type="entry name" value="p450"/>
    <property type="match status" value="1"/>
</dbReference>
<dbReference type="PANTHER" id="PTHR46696">
    <property type="entry name" value="P450, PUTATIVE (EUROFUNG)-RELATED"/>
    <property type="match status" value="1"/>
</dbReference>
<dbReference type="PROSITE" id="PS00086">
    <property type="entry name" value="CYTOCHROME_P450"/>
    <property type="match status" value="1"/>
</dbReference>
<gene>
    <name evidence="8" type="ORF">BST14_22555</name>
</gene>
<dbReference type="GO" id="GO:0020037">
    <property type="term" value="F:heme binding"/>
    <property type="evidence" value="ECO:0007669"/>
    <property type="project" value="InterPro"/>
</dbReference>
<keyword evidence="5 7" id="KW-0408">Iron</keyword>
<accession>A0A1W9Z8R0</accession>
<evidence type="ECO:0000313" key="9">
    <source>
        <dbReference type="Proteomes" id="UP000192707"/>
    </source>
</evidence>
<evidence type="ECO:0000256" key="5">
    <source>
        <dbReference type="ARBA" id="ARBA00023004"/>
    </source>
</evidence>
<keyword evidence="4 7" id="KW-0560">Oxidoreductase</keyword>
<keyword evidence="2 7" id="KW-0349">Heme</keyword>
<comment type="similarity">
    <text evidence="1 7">Belongs to the cytochrome P450 family.</text>
</comment>
<dbReference type="SUPFAM" id="SSF48264">
    <property type="entry name" value="Cytochrome P450"/>
    <property type="match status" value="1"/>
</dbReference>
<dbReference type="InterPro" id="IPR017972">
    <property type="entry name" value="Cyt_P450_CS"/>
</dbReference>
<dbReference type="EMBL" id="MVHG01000081">
    <property type="protein sequence ID" value="ORA09175.1"/>
    <property type="molecule type" value="Genomic_DNA"/>
</dbReference>
<evidence type="ECO:0000313" key="8">
    <source>
        <dbReference type="EMBL" id="ORA09175.1"/>
    </source>
</evidence>
<keyword evidence="3 7" id="KW-0479">Metal-binding</keyword>
<evidence type="ECO:0000256" key="3">
    <source>
        <dbReference type="ARBA" id="ARBA00022723"/>
    </source>
</evidence>
<dbReference type="OrthoDB" id="502624at2"/>
<evidence type="ECO:0000256" key="1">
    <source>
        <dbReference type="ARBA" id="ARBA00010617"/>
    </source>
</evidence>
<dbReference type="Gene3D" id="1.10.630.10">
    <property type="entry name" value="Cytochrome P450"/>
    <property type="match status" value="1"/>
</dbReference>
<sequence>MAISTPTADWVTPEQLAVDPYPTYARLRRECPVAWVPSVGKYLITTHAVCHAVELDQQTYTAQVSGATMTRALGGKPMLRKDDPEHAAERRTINPSLRPKAVNEVWAPVFARNADKYLDVLADVGPAKADLNRDYAAPVAAQNLIDLLGMPDVTPEQMRHWSHAFIAGLGNLLDHADGWVEADNARGEVDDLLDELIPFYATHPNHSLTSALTQSGLTREAVAANVKLIISGGMNEPQHMVTNMVWALDGHYDQKQRVFADPSLWSTVFDECARWLSPVGMYPRETTRAVTLGGVALPRGAPIGVVIASANRDETHFDGDPAAFDISRCKQPHLAFGSGVHLCAGHWAAKASIGQTAVPMLYERFRSLRVDDQRETAWAGWVFRGAITLPVTWED</sequence>
<dbReference type="GO" id="GO:0016705">
    <property type="term" value="F:oxidoreductase activity, acting on paired donors, with incorporation or reduction of molecular oxygen"/>
    <property type="evidence" value="ECO:0007669"/>
    <property type="project" value="InterPro"/>
</dbReference>
<keyword evidence="9" id="KW-1185">Reference proteome</keyword>
<evidence type="ECO:0000256" key="6">
    <source>
        <dbReference type="ARBA" id="ARBA00023033"/>
    </source>
</evidence>
<reference evidence="8 9" key="1">
    <citation type="submission" date="2016-12" db="EMBL/GenBank/DDBJ databases">
        <title>The new phylogeny of genus Mycobacterium.</title>
        <authorList>
            <person name="Tortoli E."/>
            <person name="Trovato A."/>
            <person name="Cirillo D.M."/>
        </authorList>
    </citation>
    <scope>NUCLEOTIDE SEQUENCE [LARGE SCALE GENOMIC DNA]</scope>
    <source>
        <strain evidence="8 9">DSM 45069</strain>
    </source>
</reference>
<keyword evidence="6 7" id="KW-0503">Monooxygenase</keyword>
<organism evidence="8 9">
    <name type="scientific">Mycobacterium arosiense ATCC BAA-1401 = DSM 45069</name>
    <dbReference type="NCBI Taxonomy" id="1265311"/>
    <lineage>
        <taxon>Bacteria</taxon>
        <taxon>Bacillati</taxon>
        <taxon>Actinomycetota</taxon>
        <taxon>Actinomycetes</taxon>
        <taxon>Mycobacteriales</taxon>
        <taxon>Mycobacteriaceae</taxon>
        <taxon>Mycobacterium</taxon>
        <taxon>Mycobacterium avium complex (MAC)</taxon>
    </lineage>
</organism>
<dbReference type="PRINTS" id="PR00359">
    <property type="entry name" value="BP450"/>
</dbReference>
<dbReference type="Proteomes" id="UP000192707">
    <property type="component" value="Unassembled WGS sequence"/>
</dbReference>
<evidence type="ECO:0000256" key="7">
    <source>
        <dbReference type="RuleBase" id="RU000461"/>
    </source>
</evidence>